<dbReference type="InterPro" id="IPR012675">
    <property type="entry name" value="Beta-grasp_dom_sf"/>
</dbReference>
<protein>
    <submittedName>
        <fullName evidence="7">(2Fe-2S)-binding protein</fullName>
    </submittedName>
</protein>
<evidence type="ECO:0000313" key="8">
    <source>
        <dbReference type="Proteomes" id="UP000321523"/>
    </source>
</evidence>
<dbReference type="GO" id="GO:0051537">
    <property type="term" value="F:2 iron, 2 sulfur cluster binding"/>
    <property type="evidence" value="ECO:0007669"/>
    <property type="project" value="UniProtKB-KW"/>
</dbReference>
<evidence type="ECO:0000256" key="4">
    <source>
        <dbReference type="ARBA" id="ARBA00023004"/>
    </source>
</evidence>
<reference evidence="7 8" key="1">
    <citation type="submission" date="2019-07" db="EMBL/GenBank/DDBJ databases">
        <title>Whole genome shotgun sequence of Skermanella aerolata NBRC 106429.</title>
        <authorList>
            <person name="Hosoyama A."/>
            <person name="Uohara A."/>
            <person name="Ohji S."/>
            <person name="Ichikawa N."/>
        </authorList>
    </citation>
    <scope>NUCLEOTIDE SEQUENCE [LARGE SCALE GENOMIC DNA]</scope>
    <source>
        <strain evidence="7 8">NBRC 106429</strain>
    </source>
</reference>
<dbReference type="PROSITE" id="PS00197">
    <property type="entry name" value="2FE2S_FER_1"/>
    <property type="match status" value="1"/>
</dbReference>
<keyword evidence="1" id="KW-0001">2Fe-2S</keyword>
<dbReference type="Proteomes" id="UP000321523">
    <property type="component" value="Unassembled WGS sequence"/>
</dbReference>
<keyword evidence="2" id="KW-0479">Metal-binding</keyword>
<evidence type="ECO:0000256" key="1">
    <source>
        <dbReference type="ARBA" id="ARBA00022714"/>
    </source>
</evidence>
<dbReference type="PROSITE" id="PS51085">
    <property type="entry name" value="2FE2S_FER_2"/>
    <property type="match status" value="1"/>
</dbReference>
<keyword evidence="4" id="KW-0408">Iron</keyword>
<dbReference type="InterPro" id="IPR036010">
    <property type="entry name" value="2Fe-2S_ferredoxin-like_sf"/>
</dbReference>
<dbReference type="InterPro" id="IPR001041">
    <property type="entry name" value="2Fe-2S_ferredoxin-type"/>
</dbReference>
<dbReference type="InterPro" id="IPR006058">
    <property type="entry name" value="2Fe2S_fd_BS"/>
</dbReference>
<evidence type="ECO:0000256" key="5">
    <source>
        <dbReference type="ARBA" id="ARBA00023014"/>
    </source>
</evidence>
<feature type="domain" description="2Fe-2S ferredoxin-type" evidence="6">
    <location>
        <begin position="6"/>
        <end position="82"/>
    </location>
</feature>
<proteinExistence type="predicted"/>
<name>A0A512DRM1_9PROT</name>
<dbReference type="SUPFAM" id="SSF54292">
    <property type="entry name" value="2Fe-2S ferredoxin-like"/>
    <property type="match status" value="1"/>
</dbReference>
<keyword evidence="3" id="KW-0560">Oxidoreductase</keyword>
<dbReference type="InterPro" id="IPR002888">
    <property type="entry name" value="2Fe-2S-bd"/>
</dbReference>
<dbReference type="PANTHER" id="PTHR44379:SF5">
    <property type="entry name" value="OXIDOREDUCTASE WITH IRON-SULFUR SUBUNIT"/>
    <property type="match status" value="1"/>
</dbReference>
<dbReference type="Gene3D" id="1.10.150.120">
    <property type="entry name" value="[2Fe-2S]-binding domain"/>
    <property type="match status" value="1"/>
</dbReference>
<dbReference type="FunFam" id="3.10.20.30:FF:000020">
    <property type="entry name" value="Xanthine dehydrogenase iron-sulfur subunit"/>
    <property type="match status" value="1"/>
</dbReference>
<keyword evidence="5" id="KW-0411">Iron-sulfur</keyword>
<dbReference type="Pfam" id="PF01799">
    <property type="entry name" value="Fer2_2"/>
    <property type="match status" value="1"/>
</dbReference>
<dbReference type="SUPFAM" id="SSF47741">
    <property type="entry name" value="CO dehydrogenase ISP C-domain like"/>
    <property type="match status" value="1"/>
</dbReference>
<sequence>MSRDTREITVTVNGAPKRLTVPVRLLLSDLLRDVLGLTGTHVGCGQGPCGSCTVLADGGTVRSCLMLAVQADGMEIETIEGVAAGDGALHRIQEAFREHHALQCGFCTPGIVMATVGLLRRSPHPSADERAELMEGHLCRCTGYRNIDAALAALAGEG</sequence>
<evidence type="ECO:0000313" key="7">
    <source>
        <dbReference type="EMBL" id="GEO39139.1"/>
    </source>
</evidence>
<dbReference type="OrthoDB" id="7375656at2"/>
<evidence type="ECO:0000256" key="2">
    <source>
        <dbReference type="ARBA" id="ARBA00022723"/>
    </source>
</evidence>
<evidence type="ECO:0000256" key="3">
    <source>
        <dbReference type="ARBA" id="ARBA00023002"/>
    </source>
</evidence>
<dbReference type="Gene3D" id="3.10.20.30">
    <property type="match status" value="1"/>
</dbReference>
<dbReference type="InterPro" id="IPR051452">
    <property type="entry name" value="Diverse_Oxidoreductases"/>
</dbReference>
<dbReference type="RefSeq" id="WP_044432587.1">
    <property type="nucleotide sequence ID" value="NZ_BJYZ01000014.1"/>
</dbReference>
<dbReference type="GO" id="GO:0016491">
    <property type="term" value="F:oxidoreductase activity"/>
    <property type="evidence" value="ECO:0007669"/>
    <property type="project" value="UniProtKB-KW"/>
</dbReference>
<dbReference type="AlphaFoldDB" id="A0A512DRM1"/>
<dbReference type="GO" id="GO:0046872">
    <property type="term" value="F:metal ion binding"/>
    <property type="evidence" value="ECO:0007669"/>
    <property type="project" value="UniProtKB-KW"/>
</dbReference>
<evidence type="ECO:0000259" key="6">
    <source>
        <dbReference type="PROSITE" id="PS51085"/>
    </source>
</evidence>
<dbReference type="EMBL" id="BJYZ01000014">
    <property type="protein sequence ID" value="GEO39139.1"/>
    <property type="molecule type" value="Genomic_DNA"/>
</dbReference>
<dbReference type="InterPro" id="IPR036884">
    <property type="entry name" value="2Fe-2S-bd_dom_sf"/>
</dbReference>
<dbReference type="Pfam" id="PF00111">
    <property type="entry name" value="Fer2"/>
    <property type="match status" value="1"/>
</dbReference>
<organism evidence="7 8">
    <name type="scientific">Skermanella aerolata</name>
    <dbReference type="NCBI Taxonomy" id="393310"/>
    <lineage>
        <taxon>Bacteria</taxon>
        <taxon>Pseudomonadati</taxon>
        <taxon>Pseudomonadota</taxon>
        <taxon>Alphaproteobacteria</taxon>
        <taxon>Rhodospirillales</taxon>
        <taxon>Azospirillaceae</taxon>
        <taxon>Skermanella</taxon>
    </lineage>
</organism>
<accession>A0A512DRM1</accession>
<dbReference type="PANTHER" id="PTHR44379">
    <property type="entry name" value="OXIDOREDUCTASE WITH IRON-SULFUR SUBUNIT"/>
    <property type="match status" value="1"/>
</dbReference>
<keyword evidence="8" id="KW-1185">Reference proteome</keyword>
<comment type="caution">
    <text evidence="7">The sequence shown here is derived from an EMBL/GenBank/DDBJ whole genome shotgun (WGS) entry which is preliminary data.</text>
</comment>
<gene>
    <name evidence="7" type="ORF">SAE02_32870</name>
</gene>